<name>V4PZN1_9CAUL</name>
<gene>
    <name evidence="2" type="ORF">ABENE_11300</name>
</gene>
<dbReference type="InterPro" id="IPR039422">
    <property type="entry name" value="MarR/SlyA-like"/>
</dbReference>
<proteinExistence type="predicted"/>
<protein>
    <recommendedName>
        <fullName evidence="1">HTH marR-type domain-containing protein</fullName>
    </recommendedName>
</protein>
<dbReference type="InterPro" id="IPR000835">
    <property type="entry name" value="HTH_MarR-typ"/>
</dbReference>
<dbReference type="AlphaFoldDB" id="V4PZN1"/>
<dbReference type="OrthoDB" id="6331822at2"/>
<dbReference type="SMART" id="SM00347">
    <property type="entry name" value="HTH_MARR"/>
    <property type="match status" value="1"/>
</dbReference>
<comment type="caution">
    <text evidence="2">The sequence shown here is derived from an EMBL/GenBank/DDBJ whole genome shotgun (WGS) entry which is preliminary data.</text>
</comment>
<dbReference type="PANTHER" id="PTHR33164:SF43">
    <property type="entry name" value="HTH-TYPE TRANSCRIPTIONAL REPRESSOR YETL"/>
    <property type="match status" value="1"/>
</dbReference>
<evidence type="ECO:0000313" key="3">
    <source>
        <dbReference type="Proteomes" id="UP000017837"/>
    </source>
</evidence>
<evidence type="ECO:0000259" key="1">
    <source>
        <dbReference type="PROSITE" id="PS50995"/>
    </source>
</evidence>
<dbReference type="GO" id="GO:0006950">
    <property type="term" value="P:response to stress"/>
    <property type="evidence" value="ECO:0007669"/>
    <property type="project" value="TreeGrafter"/>
</dbReference>
<dbReference type="InterPro" id="IPR036390">
    <property type="entry name" value="WH_DNA-bd_sf"/>
</dbReference>
<dbReference type="EMBL" id="AWGB01000020">
    <property type="protein sequence ID" value="ESQ91030.1"/>
    <property type="molecule type" value="Genomic_DNA"/>
</dbReference>
<dbReference type="eggNOG" id="COG1846">
    <property type="taxonomic scope" value="Bacteria"/>
</dbReference>
<dbReference type="GO" id="GO:0003700">
    <property type="term" value="F:DNA-binding transcription factor activity"/>
    <property type="evidence" value="ECO:0007669"/>
    <property type="project" value="InterPro"/>
</dbReference>
<sequence>MTREITVPKSKSLQTPQLDEQIGFKLRLAQLAVFGDIIEALKALDLRPVDLSALLLIEAHPGVRQHVIGDKLKIARPNIVALVDSLSKRGLVERVVDAKDRRANQLQLTPAGVDILISAKAGQETHKSRLHLALKGVDIDNFLLGLTQLSRLGD</sequence>
<dbReference type="PANTHER" id="PTHR33164">
    <property type="entry name" value="TRANSCRIPTIONAL REGULATOR, MARR FAMILY"/>
    <property type="match status" value="1"/>
</dbReference>
<dbReference type="Pfam" id="PF12802">
    <property type="entry name" value="MarR_2"/>
    <property type="match status" value="1"/>
</dbReference>
<accession>V4PZN1</accession>
<dbReference type="Proteomes" id="UP000017837">
    <property type="component" value="Unassembled WGS sequence"/>
</dbReference>
<keyword evidence="3" id="KW-1185">Reference proteome</keyword>
<dbReference type="PATRIC" id="fig|1121022.4.peg.2289"/>
<dbReference type="STRING" id="1121022.GCA_000376105_03053"/>
<dbReference type="InterPro" id="IPR036388">
    <property type="entry name" value="WH-like_DNA-bd_sf"/>
</dbReference>
<dbReference type="PRINTS" id="PR00598">
    <property type="entry name" value="HTHMARR"/>
</dbReference>
<organism evidence="2 3">
    <name type="scientific">Asticcacaulis benevestitus DSM 16100 = ATCC BAA-896</name>
    <dbReference type="NCBI Taxonomy" id="1121022"/>
    <lineage>
        <taxon>Bacteria</taxon>
        <taxon>Pseudomonadati</taxon>
        <taxon>Pseudomonadota</taxon>
        <taxon>Alphaproteobacteria</taxon>
        <taxon>Caulobacterales</taxon>
        <taxon>Caulobacteraceae</taxon>
        <taxon>Asticcacaulis</taxon>
    </lineage>
</organism>
<dbReference type="SUPFAM" id="SSF46785">
    <property type="entry name" value="Winged helix' DNA-binding domain"/>
    <property type="match status" value="1"/>
</dbReference>
<dbReference type="PROSITE" id="PS50995">
    <property type="entry name" value="HTH_MARR_2"/>
    <property type="match status" value="1"/>
</dbReference>
<evidence type="ECO:0000313" key="2">
    <source>
        <dbReference type="EMBL" id="ESQ91030.1"/>
    </source>
</evidence>
<dbReference type="Gene3D" id="1.10.10.10">
    <property type="entry name" value="Winged helix-like DNA-binding domain superfamily/Winged helix DNA-binding domain"/>
    <property type="match status" value="1"/>
</dbReference>
<reference evidence="2 3" key="1">
    <citation type="journal article" date="2014" name="Nature">
        <title>Sequential evolution of bacterial morphology by co-option of a developmental regulator.</title>
        <authorList>
            <person name="Jiang C."/>
            <person name="Brown P.J."/>
            <person name="Ducret A."/>
            <person name="Brun Y.V."/>
        </authorList>
    </citation>
    <scope>NUCLEOTIDE SEQUENCE [LARGE SCALE GENOMIC DNA]</scope>
    <source>
        <strain evidence="2 3">DSM 16100</strain>
    </source>
</reference>
<feature type="domain" description="HTH marR-type" evidence="1">
    <location>
        <begin position="19"/>
        <end position="151"/>
    </location>
</feature>